<dbReference type="PANTHER" id="PTHR21716:SF16">
    <property type="entry name" value="BLL1467 PROTEIN"/>
    <property type="match status" value="1"/>
</dbReference>
<dbReference type="EMBL" id="CXST01000001">
    <property type="protein sequence ID" value="CTQ43850.1"/>
    <property type="molecule type" value="Genomic_DNA"/>
</dbReference>
<dbReference type="KEGG" id="lagg:B0E33_18015"/>
<protein>
    <submittedName>
        <fullName evidence="7">Transport of quorum-sensing signal protein</fullName>
    </submittedName>
</protein>
<feature type="transmembrane region" description="Helical" evidence="6">
    <location>
        <begin position="51"/>
        <end position="68"/>
    </location>
</feature>
<dbReference type="Pfam" id="PF01594">
    <property type="entry name" value="AI-2E_transport"/>
    <property type="match status" value="1"/>
</dbReference>
<feature type="transmembrane region" description="Helical" evidence="6">
    <location>
        <begin position="321"/>
        <end position="352"/>
    </location>
</feature>
<dbReference type="STRING" id="187304.B0E33_18015"/>
<keyword evidence="5 6" id="KW-0472">Membrane</keyword>
<evidence type="ECO:0000256" key="6">
    <source>
        <dbReference type="SAM" id="Phobius"/>
    </source>
</evidence>
<feature type="transmembrane region" description="Helical" evidence="6">
    <location>
        <begin position="80"/>
        <end position="103"/>
    </location>
</feature>
<gene>
    <name evidence="7" type="primary">tqsA_3</name>
    <name evidence="7" type="ORF">LAL4801_02292</name>
</gene>
<keyword evidence="3 6" id="KW-0812">Transmembrane</keyword>
<dbReference type="Proteomes" id="UP000048926">
    <property type="component" value="Unassembled WGS sequence"/>
</dbReference>
<evidence type="ECO:0000256" key="3">
    <source>
        <dbReference type="ARBA" id="ARBA00022692"/>
    </source>
</evidence>
<dbReference type="PANTHER" id="PTHR21716">
    <property type="entry name" value="TRANSMEMBRANE PROTEIN"/>
    <property type="match status" value="1"/>
</dbReference>
<feature type="transmembrane region" description="Helical" evidence="6">
    <location>
        <begin position="163"/>
        <end position="185"/>
    </location>
</feature>
<sequence>MTAQPDRPAVTGLVPPVTVGEAVRSDPVVRYSAAILCGIVVIASLDLAQVFFAPVFLSVVVGTIFGLPMERLSRLGVPSWLSAGGMVLVFIALILTAGAAFVVPLSDWLDRLPLIWSRLQAQLVSWQGFFSSVASLQEDLRSAMGQKGGMQVSVDDNSAVESVFYFAPAFMAQVVLFLASLYFFLLTRPHLRRAALQLSPDSEGRRCIVTAFRTIEARLSTYLISISVINAGLGVAVALTMWLLDVPSPLLWGMLAGVLNYVVYLGPAIMVLVMSGIGLATGYTAVEILTPPLAYLVLNLIEAQFVTPTVLGRTMTLNPFAVFLAIAFWIWLWGPIGGFIAVPLLLVVVSVLEIINNTAQSEEPGRSEAEPEAGASH</sequence>
<organism evidence="7 8">
    <name type="scientific">Roseibium aggregatum</name>
    <dbReference type="NCBI Taxonomy" id="187304"/>
    <lineage>
        <taxon>Bacteria</taxon>
        <taxon>Pseudomonadati</taxon>
        <taxon>Pseudomonadota</taxon>
        <taxon>Alphaproteobacteria</taxon>
        <taxon>Hyphomicrobiales</taxon>
        <taxon>Stappiaceae</taxon>
        <taxon>Roseibium</taxon>
    </lineage>
</organism>
<evidence type="ECO:0000313" key="7">
    <source>
        <dbReference type="EMBL" id="CTQ43850.1"/>
    </source>
</evidence>
<feature type="transmembrane region" description="Helical" evidence="6">
    <location>
        <begin position="28"/>
        <end position="45"/>
    </location>
</feature>
<proteinExistence type="inferred from homology"/>
<dbReference type="GO" id="GO:0016020">
    <property type="term" value="C:membrane"/>
    <property type="evidence" value="ECO:0007669"/>
    <property type="project" value="UniProtKB-SubCell"/>
</dbReference>
<comment type="similarity">
    <text evidence="2">Belongs to the autoinducer-2 exporter (AI-2E) (TC 2.A.86) family.</text>
</comment>
<evidence type="ECO:0000313" key="8">
    <source>
        <dbReference type="Proteomes" id="UP000048926"/>
    </source>
</evidence>
<accession>A0A0M6Y4X0</accession>
<comment type="subcellular location">
    <subcellularLocation>
        <location evidence="1">Membrane</location>
        <topology evidence="1">Multi-pass membrane protein</topology>
    </subcellularLocation>
</comment>
<feature type="transmembrane region" description="Helical" evidence="6">
    <location>
        <begin position="222"/>
        <end position="244"/>
    </location>
</feature>
<name>A0A0M6Y4X0_9HYPH</name>
<reference evidence="8" key="1">
    <citation type="submission" date="2015-07" db="EMBL/GenBank/DDBJ databases">
        <authorList>
            <person name="Rodrigo-Torres Lidia"/>
            <person name="Arahal R.David."/>
        </authorList>
    </citation>
    <scope>NUCLEOTIDE SEQUENCE [LARGE SCALE GENOMIC DNA]</scope>
    <source>
        <strain evidence="8">CECT 4801</strain>
    </source>
</reference>
<keyword evidence="4 6" id="KW-1133">Transmembrane helix</keyword>
<evidence type="ECO:0000256" key="4">
    <source>
        <dbReference type="ARBA" id="ARBA00022989"/>
    </source>
</evidence>
<dbReference type="OrthoDB" id="9799225at2"/>
<dbReference type="GO" id="GO:0055085">
    <property type="term" value="P:transmembrane transport"/>
    <property type="evidence" value="ECO:0007669"/>
    <property type="project" value="TreeGrafter"/>
</dbReference>
<dbReference type="InterPro" id="IPR002549">
    <property type="entry name" value="AI-2E-like"/>
</dbReference>
<evidence type="ECO:0000256" key="2">
    <source>
        <dbReference type="ARBA" id="ARBA00009773"/>
    </source>
</evidence>
<keyword evidence="8" id="KW-1185">Reference proteome</keyword>
<dbReference type="RefSeq" id="WP_055656125.1">
    <property type="nucleotide sequence ID" value="NZ_CXST01000001.1"/>
</dbReference>
<dbReference type="AlphaFoldDB" id="A0A0M6Y4X0"/>
<evidence type="ECO:0000256" key="5">
    <source>
        <dbReference type="ARBA" id="ARBA00023136"/>
    </source>
</evidence>
<evidence type="ECO:0000256" key="1">
    <source>
        <dbReference type="ARBA" id="ARBA00004141"/>
    </source>
</evidence>